<protein>
    <submittedName>
        <fullName evidence="3">Glutamic acid-rich protein, putative</fullName>
    </submittedName>
</protein>
<feature type="domain" description="BRCT" evidence="2">
    <location>
        <begin position="208"/>
        <end position="253"/>
    </location>
</feature>
<dbReference type="CDD" id="cd17744">
    <property type="entry name" value="BRCT_MDC1_rpt1"/>
    <property type="match status" value="1"/>
</dbReference>
<sequence length="392" mass="45431">MADKSLLAEVMSTEVTSEKTIKNKKRVKKLLSGKTEKDEKKPKTKEQKEDEKKEKKESDKIEQKRNESTDKGLKKEEKPNEKKGNTTEKIQEDGEEQIESKKTMNPSKESKVEEEELLVENKSQKKIKENIEEKKEDVLSKKQRMRRLKKDSSDDEENEEMEKDEKKPRKSDTAKQRLVLSGFEKITRIKKDLSKIFSVRNVIEEADVLVVDAAKRTEKVLDALVRGIPVVSHDFLSESIKNGEPAKIDKFLLKSAFKGLTKSKKERKNLLSGMNIFVGGKPKISTEVLQRWILELGASIKKTYKDADTIVWGDRKKFNLRTKEGQKVVEETWLYDTIEKMEKQNFFIYLINDPELGSEEEKERKVEAMLNNDGEEQEGDKKLEEEGKDKSE</sequence>
<gene>
    <name evidence="3" type="ORF">EIN_335580</name>
</gene>
<dbReference type="GeneID" id="14887528"/>
<dbReference type="InterPro" id="IPR001357">
    <property type="entry name" value="BRCT_dom"/>
</dbReference>
<dbReference type="AlphaFoldDB" id="L7FM99"/>
<dbReference type="OMA" id="MNASWIC"/>
<accession>L7FM99</accession>
<evidence type="ECO:0000313" key="4">
    <source>
        <dbReference type="Proteomes" id="UP000014680"/>
    </source>
</evidence>
<name>L7FM99_ENTIV</name>
<feature type="compositionally biased region" description="Basic residues" evidence="1">
    <location>
        <begin position="22"/>
        <end position="31"/>
    </location>
</feature>
<dbReference type="SUPFAM" id="SSF52113">
    <property type="entry name" value="BRCT domain"/>
    <property type="match status" value="1"/>
</dbReference>
<proteinExistence type="predicted"/>
<evidence type="ECO:0000313" key="3">
    <source>
        <dbReference type="EMBL" id="ELP88576.1"/>
    </source>
</evidence>
<keyword evidence="4" id="KW-1185">Reference proteome</keyword>
<dbReference type="InterPro" id="IPR036420">
    <property type="entry name" value="BRCT_dom_sf"/>
</dbReference>
<dbReference type="KEGG" id="eiv:EIN_335580"/>
<feature type="compositionally biased region" description="Basic and acidic residues" evidence="1">
    <location>
        <begin position="34"/>
        <end position="102"/>
    </location>
</feature>
<feature type="region of interest" description="Disordered" evidence="1">
    <location>
        <begin position="1"/>
        <end position="174"/>
    </location>
</feature>
<dbReference type="PROSITE" id="PS50172">
    <property type="entry name" value="BRCT"/>
    <property type="match status" value="2"/>
</dbReference>
<dbReference type="VEuPathDB" id="AmoebaDB:EIN_335580"/>
<reference evidence="3 4" key="1">
    <citation type="submission" date="2012-10" db="EMBL/GenBank/DDBJ databases">
        <authorList>
            <person name="Zafar N."/>
            <person name="Inman J."/>
            <person name="Hall N."/>
            <person name="Lorenzi H."/>
            <person name="Caler E."/>
        </authorList>
    </citation>
    <scope>NUCLEOTIDE SEQUENCE [LARGE SCALE GENOMIC DNA]</scope>
    <source>
        <strain evidence="3 4">IP1</strain>
    </source>
</reference>
<feature type="region of interest" description="Disordered" evidence="1">
    <location>
        <begin position="358"/>
        <end position="392"/>
    </location>
</feature>
<feature type="compositionally biased region" description="Acidic residues" evidence="1">
    <location>
        <begin position="153"/>
        <end position="162"/>
    </location>
</feature>
<evidence type="ECO:0000256" key="1">
    <source>
        <dbReference type="SAM" id="MobiDB-lite"/>
    </source>
</evidence>
<feature type="compositionally biased region" description="Basic and acidic residues" evidence="1">
    <location>
        <begin position="122"/>
        <end position="140"/>
    </location>
</feature>
<organism evidence="3 4">
    <name type="scientific">Entamoeba invadens IP1</name>
    <dbReference type="NCBI Taxonomy" id="370355"/>
    <lineage>
        <taxon>Eukaryota</taxon>
        <taxon>Amoebozoa</taxon>
        <taxon>Evosea</taxon>
        <taxon>Archamoebae</taxon>
        <taxon>Mastigamoebida</taxon>
        <taxon>Entamoebidae</taxon>
        <taxon>Entamoeba</taxon>
    </lineage>
</organism>
<dbReference type="Pfam" id="PF00533">
    <property type="entry name" value="BRCT"/>
    <property type="match status" value="1"/>
</dbReference>
<dbReference type="EMBL" id="KB206750">
    <property type="protein sequence ID" value="ELP88576.1"/>
    <property type="molecule type" value="Genomic_DNA"/>
</dbReference>
<dbReference type="RefSeq" id="XP_004255347.1">
    <property type="nucleotide sequence ID" value="XM_004255299.1"/>
</dbReference>
<dbReference type="Proteomes" id="UP000014680">
    <property type="component" value="Unassembled WGS sequence"/>
</dbReference>
<feature type="compositionally biased region" description="Basic and acidic residues" evidence="1">
    <location>
        <begin position="163"/>
        <end position="174"/>
    </location>
</feature>
<dbReference type="OrthoDB" id="2384350at2759"/>
<dbReference type="Gene3D" id="3.40.50.10190">
    <property type="entry name" value="BRCT domain"/>
    <property type="match status" value="2"/>
</dbReference>
<feature type="compositionally biased region" description="Basic and acidic residues" evidence="1">
    <location>
        <begin position="379"/>
        <end position="392"/>
    </location>
</feature>
<feature type="domain" description="BRCT" evidence="2">
    <location>
        <begin position="266"/>
        <end position="351"/>
    </location>
</feature>
<evidence type="ECO:0000259" key="2">
    <source>
        <dbReference type="PROSITE" id="PS50172"/>
    </source>
</evidence>